<feature type="compositionally biased region" description="Polar residues" evidence="1">
    <location>
        <begin position="735"/>
        <end position="747"/>
    </location>
</feature>
<dbReference type="InterPro" id="IPR029052">
    <property type="entry name" value="Metallo-depent_PP-like"/>
</dbReference>
<feature type="compositionally biased region" description="Basic and acidic residues" evidence="1">
    <location>
        <begin position="1003"/>
        <end position="1020"/>
    </location>
</feature>
<organism evidence="4 5">
    <name type="scientific">Aduncisulcus paluster</name>
    <dbReference type="NCBI Taxonomy" id="2918883"/>
    <lineage>
        <taxon>Eukaryota</taxon>
        <taxon>Metamonada</taxon>
        <taxon>Carpediemonas-like organisms</taxon>
        <taxon>Aduncisulcus</taxon>
    </lineage>
</organism>
<dbReference type="PANTHER" id="PTHR14795">
    <property type="entry name" value="HELICASE RELATED"/>
    <property type="match status" value="1"/>
</dbReference>
<keyword evidence="2" id="KW-0472">Membrane</keyword>
<feature type="compositionally biased region" description="Basic and acidic residues" evidence="1">
    <location>
        <begin position="1045"/>
        <end position="1064"/>
    </location>
</feature>
<keyword evidence="5" id="KW-1185">Reference proteome</keyword>
<evidence type="ECO:0000256" key="2">
    <source>
        <dbReference type="SAM" id="Phobius"/>
    </source>
</evidence>
<keyword evidence="2" id="KW-1133">Transmembrane helix</keyword>
<name>A0ABQ5KMM0_9EUKA</name>
<feature type="transmembrane region" description="Helical" evidence="2">
    <location>
        <begin position="1115"/>
        <end position="1135"/>
    </location>
</feature>
<feature type="compositionally biased region" description="Polar residues" evidence="1">
    <location>
        <begin position="684"/>
        <end position="704"/>
    </location>
</feature>
<reference evidence="4" key="1">
    <citation type="submission" date="2022-03" db="EMBL/GenBank/DDBJ databases">
        <title>Draft genome sequence of Aduncisulcus paluster, a free-living microaerophilic Fornicata.</title>
        <authorList>
            <person name="Yuyama I."/>
            <person name="Kume K."/>
            <person name="Tamura T."/>
            <person name="Inagaki Y."/>
            <person name="Hashimoto T."/>
        </authorList>
    </citation>
    <scope>NUCLEOTIDE SEQUENCE</scope>
    <source>
        <strain evidence="4">NY0171</strain>
    </source>
</reference>
<dbReference type="SUPFAM" id="SSF56300">
    <property type="entry name" value="Metallo-dependent phosphatases"/>
    <property type="match status" value="1"/>
</dbReference>
<dbReference type="Pfam" id="PF00149">
    <property type="entry name" value="Metallophos"/>
    <property type="match status" value="1"/>
</dbReference>
<feature type="compositionally biased region" description="Basic and acidic residues" evidence="1">
    <location>
        <begin position="707"/>
        <end position="734"/>
    </location>
</feature>
<proteinExistence type="predicted"/>
<comment type="caution">
    <text evidence="4">The sequence shown here is derived from an EMBL/GenBank/DDBJ whole genome shotgun (WGS) entry which is preliminary data.</text>
</comment>
<evidence type="ECO:0000259" key="3">
    <source>
        <dbReference type="Pfam" id="PF00149"/>
    </source>
</evidence>
<feature type="transmembrane region" description="Helical" evidence="2">
    <location>
        <begin position="880"/>
        <end position="901"/>
    </location>
</feature>
<dbReference type="PANTHER" id="PTHR14795:SF0">
    <property type="entry name" value="TRANSMEMBRANE PROTEIN 62"/>
    <property type="match status" value="1"/>
</dbReference>
<keyword evidence="2" id="KW-0812">Transmembrane</keyword>
<dbReference type="Proteomes" id="UP001057375">
    <property type="component" value="Unassembled WGS sequence"/>
</dbReference>
<feature type="transmembrane region" description="Helical" evidence="2">
    <location>
        <begin position="1086"/>
        <end position="1109"/>
    </location>
</feature>
<evidence type="ECO:0000313" key="5">
    <source>
        <dbReference type="Proteomes" id="UP001057375"/>
    </source>
</evidence>
<evidence type="ECO:0000256" key="1">
    <source>
        <dbReference type="SAM" id="MobiDB-lite"/>
    </source>
</evidence>
<gene>
    <name evidence="4" type="ORF">ADUPG1_006806</name>
</gene>
<feature type="compositionally biased region" description="Polar residues" evidence="1">
    <location>
        <begin position="1033"/>
        <end position="1044"/>
    </location>
</feature>
<feature type="transmembrane region" description="Helical" evidence="2">
    <location>
        <begin position="840"/>
        <end position="868"/>
    </location>
</feature>
<evidence type="ECO:0000313" key="4">
    <source>
        <dbReference type="EMBL" id="GKT32724.1"/>
    </source>
</evidence>
<dbReference type="Gene3D" id="3.60.21.10">
    <property type="match status" value="1"/>
</dbReference>
<protein>
    <recommendedName>
        <fullName evidence="3">Calcineurin-like phosphoesterase domain-containing protein</fullName>
    </recommendedName>
</protein>
<feature type="region of interest" description="Disordered" evidence="1">
    <location>
        <begin position="679"/>
        <end position="756"/>
    </location>
</feature>
<feature type="region of interest" description="Disordered" evidence="1">
    <location>
        <begin position="977"/>
        <end position="1064"/>
    </location>
</feature>
<feature type="transmembrane region" description="Helical" evidence="2">
    <location>
        <begin position="7"/>
        <end position="31"/>
    </location>
</feature>
<sequence>MKPTGRLFFFLGILLLPVLIPFTTYLVSYLLPRSSPATVIPDTTIVPFNTAKLESGTSTFLASPFWFIQETDMHLSIKHSHYNNDILQGTMNINNIIHPSLFLFSGDITDGLINLFTRHQIQAEFDIYSQFLELNGIASPIHCIDISGNHDCINLASHAPEHNIFAQVSPVMQYKEAYPTLLSANVLSGASFENSILRFIDDKSYAMEIGEGKERLIFLVSNIVIDPGLTIPFNYVGVVNRQMLDHLEEYIRSLDNNYTSLITVSHQCLNVTLSSKSSNGESYFEFVRKYSTLHLCGHDHKSGMFHRLSGKRAVPELQCPSPKRGDYLLRPFIFDEGRVVFFDIPLDKCLHPHLSSSFLLSNFSTDVTNSNISEPLRTEFTSQAHVVVTNPIDARVAFPERSVSREWMDVRVMVFDMLKRTNGVTETPAPTVTVRVFPVSCGRKQSACVFDAANMIDTFTLDEMVVLSHDCSDFSSEIVNCEQMSWSQVPFDDETAPSEWVSWQGRLTRDSYEEIRERESFKLYFKDKGEDEQFLVLLVEVASIFGSKSQTAVLTHQNPYRISQRTGTLEGMNMASLAEDTDTISFTSIDVEPGNAARLDTLDVWMLRTLSICGFIQVVIVILFPFTPTKYTFVKNRKKGLAWLDGIQAAGKDTAPVSKKDRSSQYLLHDQSCSLFSSSASFAGTQPPSTRLQRSSVGDQQILSSGGKREKEKTEKEGRDRKHAVEDEREREDTLSPSKLVLSSQTEDLSEDGEREAIKQQEEMRVFEILHKTRVMGYPETIQTAEELSQASGEAKDNLQIQVREMKDSLSRIRFFRNSFVYDTDKPQIGWRNTLTFYKLFALFCLVIPPFIGHFAGDSLCIVFIYGVLTAGYDFIPDPVSYTMIMIILFPIVLPIVLTFYGRRVCCEGRDALQWFKTYRPGGLIGYNTLKIILRKEKQMKTGRDALQWFKTYRPGGLIGYNTLKIILRKEKQMKTVSKDNQNLSHSSSKEALIKRPYQTDSARADPQREGGSRKEKITLEESESVVSPADITPSSHARIASSSLRKEVKDVETRQGKGSMKEREDKKDFDFELNAWKNLYFGKNLTLAVAIFSFLLFFTYNALLGLMWGWESLFFSPAPLYCGIVCQVYNMMCVHKVLSVVRKISST</sequence>
<dbReference type="InterPro" id="IPR004843">
    <property type="entry name" value="Calcineurin-like_PHP"/>
</dbReference>
<feature type="domain" description="Calcineurin-like phosphoesterase" evidence="3">
    <location>
        <begin position="71"/>
        <end position="301"/>
    </location>
</feature>
<accession>A0ABQ5KMM0</accession>
<feature type="transmembrane region" description="Helical" evidence="2">
    <location>
        <begin position="605"/>
        <end position="627"/>
    </location>
</feature>
<dbReference type="EMBL" id="BQXS01010041">
    <property type="protein sequence ID" value="GKT32724.1"/>
    <property type="molecule type" value="Genomic_DNA"/>
</dbReference>